<accession>A0A267FIZ9</accession>
<gene>
    <name evidence="3" type="ORF">BOX15_Mlig001713g1</name>
    <name evidence="2" type="ORF">BOX15_Mlig001713g3</name>
</gene>
<keyword evidence="1" id="KW-0472">Membrane</keyword>
<reference evidence="2 4" key="1">
    <citation type="submission" date="2017-06" db="EMBL/GenBank/DDBJ databases">
        <title>A platform for efficient transgenesis in Macrostomum lignano, a flatworm model organism for stem cell research.</title>
        <authorList>
            <person name="Berezikov E."/>
        </authorList>
    </citation>
    <scope>NUCLEOTIDE SEQUENCE [LARGE SCALE GENOMIC DNA]</scope>
    <source>
        <strain evidence="2">DV1</strain>
        <tissue evidence="2">Whole organism</tissue>
    </source>
</reference>
<organism evidence="2 4">
    <name type="scientific">Macrostomum lignano</name>
    <dbReference type="NCBI Taxonomy" id="282301"/>
    <lineage>
        <taxon>Eukaryota</taxon>
        <taxon>Metazoa</taxon>
        <taxon>Spiralia</taxon>
        <taxon>Lophotrochozoa</taxon>
        <taxon>Platyhelminthes</taxon>
        <taxon>Rhabditophora</taxon>
        <taxon>Macrostomorpha</taxon>
        <taxon>Macrostomida</taxon>
        <taxon>Macrostomidae</taxon>
        <taxon>Macrostomum</taxon>
    </lineage>
</organism>
<sequence length="82" mass="9876">MAPNWKLEVGRMFWYVAFPMICFGFAAEPYFGNKIRNYWKREYAASIGYNIQSKDITDEEFQNILQKRHDEVTSLHKELHKK</sequence>
<dbReference type="GO" id="GO:0005739">
    <property type="term" value="C:mitochondrion"/>
    <property type="evidence" value="ECO:0007669"/>
    <property type="project" value="InterPro"/>
</dbReference>
<keyword evidence="4" id="KW-1185">Reference proteome</keyword>
<comment type="caution">
    <text evidence="2">The sequence shown here is derived from an EMBL/GenBank/DDBJ whole genome shotgun (WGS) entry which is preliminary data.</text>
</comment>
<dbReference type="InterPro" id="IPR018625">
    <property type="entry name" value="Pet100"/>
</dbReference>
<dbReference type="EMBL" id="NIVC01000995">
    <property type="protein sequence ID" value="PAA73758.1"/>
    <property type="molecule type" value="Genomic_DNA"/>
</dbReference>
<dbReference type="Proteomes" id="UP000215902">
    <property type="component" value="Unassembled WGS sequence"/>
</dbReference>
<proteinExistence type="predicted"/>
<keyword evidence="1" id="KW-0812">Transmembrane</keyword>
<evidence type="ECO:0000313" key="3">
    <source>
        <dbReference type="EMBL" id="PAA91990.1"/>
    </source>
</evidence>
<evidence type="ECO:0000313" key="2">
    <source>
        <dbReference type="EMBL" id="PAA73758.1"/>
    </source>
</evidence>
<dbReference type="AlphaFoldDB" id="A0A267FIZ9"/>
<protein>
    <submittedName>
        <fullName evidence="2">Uncharacterized protein</fullName>
    </submittedName>
</protein>
<keyword evidence="1" id="KW-1133">Transmembrane helix</keyword>
<dbReference type="OrthoDB" id="18175at2759"/>
<dbReference type="GO" id="GO:0033617">
    <property type="term" value="P:mitochondrial respiratory chain complex IV assembly"/>
    <property type="evidence" value="ECO:0007669"/>
    <property type="project" value="InterPro"/>
</dbReference>
<evidence type="ECO:0000256" key="1">
    <source>
        <dbReference type="SAM" id="Phobius"/>
    </source>
</evidence>
<dbReference type="Pfam" id="PF09803">
    <property type="entry name" value="Pet100"/>
    <property type="match status" value="1"/>
</dbReference>
<name>A0A267FIZ9_9PLAT</name>
<evidence type="ECO:0000313" key="4">
    <source>
        <dbReference type="Proteomes" id="UP000215902"/>
    </source>
</evidence>
<dbReference type="EMBL" id="NIVC01000067">
    <property type="protein sequence ID" value="PAA91990.1"/>
    <property type="molecule type" value="Genomic_DNA"/>
</dbReference>
<feature type="transmembrane region" description="Helical" evidence="1">
    <location>
        <begin position="12"/>
        <end position="31"/>
    </location>
</feature>